<dbReference type="AlphaFoldDB" id="A0A8K1I5J8"/>
<evidence type="ECO:0000256" key="1">
    <source>
        <dbReference type="SAM" id="SignalP"/>
    </source>
</evidence>
<protein>
    <recommendedName>
        <fullName evidence="3">Secreted protein</fullName>
    </recommendedName>
</protein>
<proteinExistence type="predicted"/>
<reference evidence="2" key="1">
    <citation type="submission" date="2021-01" db="EMBL/GenBank/DDBJ databases">
        <authorList>
            <person name="Sun H.-H."/>
            <person name="Zhang S."/>
            <person name="Zhang Y.-J."/>
        </authorList>
    </citation>
    <scope>NUCLEOTIDE SEQUENCE</scope>
    <source>
        <strain evidence="2">CMM1</strain>
    </source>
</reference>
<feature type="chain" id="PRO_5035444217" description="Secreted protein" evidence="1">
    <location>
        <begin position="22"/>
        <end position="114"/>
    </location>
</feature>
<feature type="signal peptide" evidence="1">
    <location>
        <begin position="1"/>
        <end position="21"/>
    </location>
</feature>
<accession>A0A8K1I5J8</accession>
<sequence length="114" mass="12512">MRTAKDGTISFLFLLNCTTMAKNYTASGRDRLWPWTSVTASLKHNLRMLGLHVLAPAYPLSSIMRGGGGYLGLQAGECWGKGGGLRSAPWSKHATRSEYKCSPFPVAMHRRSLP</sequence>
<geneLocation type="mitochondrion" evidence="2"/>
<gene>
    <name evidence="2" type="primary">orf114C</name>
</gene>
<dbReference type="GeneID" id="68665096"/>
<evidence type="ECO:0000313" key="2">
    <source>
        <dbReference type="EMBL" id="UBU98435.1"/>
    </source>
</evidence>
<dbReference type="RefSeq" id="YP_010218622.1">
    <property type="nucleotide sequence ID" value="NC_058917.1"/>
</dbReference>
<organism evidence="2">
    <name type="scientific">Morchella brunnea</name>
    <dbReference type="NCBI Taxonomy" id="1174671"/>
    <lineage>
        <taxon>Eukaryota</taxon>
        <taxon>Fungi</taxon>
        <taxon>Dikarya</taxon>
        <taxon>Ascomycota</taxon>
        <taxon>Pezizomycotina</taxon>
        <taxon>Pezizomycetes</taxon>
        <taxon>Pezizales</taxon>
        <taxon>Morchellaceae</taxon>
        <taxon>Morchella</taxon>
    </lineage>
</organism>
<keyword evidence="1" id="KW-0732">Signal</keyword>
<name>A0A8K1I5J8_9PEZI</name>
<dbReference type="EMBL" id="MW538937">
    <property type="protein sequence ID" value="UBU98435.1"/>
    <property type="molecule type" value="Genomic_DNA"/>
</dbReference>
<evidence type="ECO:0008006" key="3">
    <source>
        <dbReference type="Google" id="ProtNLM"/>
    </source>
</evidence>
<keyword evidence="2" id="KW-0496">Mitochondrion</keyword>